<feature type="compositionally biased region" description="Polar residues" evidence="1">
    <location>
        <begin position="26"/>
        <end position="46"/>
    </location>
</feature>
<proteinExistence type="predicted"/>
<gene>
    <name evidence="2" type="ORF">SORBI_3002G090100</name>
</gene>
<dbReference type="Proteomes" id="UP000000768">
    <property type="component" value="Chromosome 2"/>
</dbReference>
<dbReference type="AlphaFoldDB" id="A0A1B6QA18"/>
<evidence type="ECO:0000313" key="2">
    <source>
        <dbReference type="EMBL" id="KXG34772.1"/>
    </source>
</evidence>
<feature type="region of interest" description="Disordered" evidence="1">
    <location>
        <begin position="1"/>
        <end position="50"/>
    </location>
</feature>
<accession>A0A1B6QA18</accession>
<feature type="compositionally biased region" description="Basic and acidic residues" evidence="1">
    <location>
        <begin position="11"/>
        <end position="25"/>
    </location>
</feature>
<dbReference type="EMBL" id="CM000761">
    <property type="protein sequence ID" value="KXG34772.1"/>
    <property type="molecule type" value="Genomic_DNA"/>
</dbReference>
<feature type="compositionally biased region" description="Basic residues" evidence="1">
    <location>
        <begin position="72"/>
        <end position="96"/>
    </location>
</feature>
<sequence>MLETLIGNNPRPKEVGRSRGFRENNTRPSQSHAKTTCSLPSPNSQVACPAPHSVSKEAGYLVRAGGVSLQRASKKPAVARRRRHRHRHRHRHRQGRVRAAEHTCPLHLEPRACSADRGRCGHDSARAS</sequence>
<reference evidence="3" key="2">
    <citation type="journal article" date="2018" name="Plant J.">
        <title>The Sorghum bicolor reference genome: improved assembly, gene annotations, a transcriptome atlas, and signatures of genome organization.</title>
        <authorList>
            <person name="McCormick R.F."/>
            <person name="Truong S.K."/>
            <person name="Sreedasyam A."/>
            <person name="Jenkins J."/>
            <person name="Shu S."/>
            <person name="Sims D."/>
            <person name="Kennedy M."/>
            <person name="Amirebrahimi M."/>
            <person name="Weers B.D."/>
            <person name="McKinley B."/>
            <person name="Mattison A."/>
            <person name="Morishige D.T."/>
            <person name="Grimwood J."/>
            <person name="Schmutz J."/>
            <person name="Mullet J.E."/>
        </authorList>
    </citation>
    <scope>NUCLEOTIDE SEQUENCE [LARGE SCALE GENOMIC DNA]</scope>
    <source>
        <strain evidence="3">cv. BTx623</strain>
    </source>
</reference>
<keyword evidence="3" id="KW-1185">Reference proteome</keyword>
<evidence type="ECO:0000256" key="1">
    <source>
        <dbReference type="SAM" id="MobiDB-lite"/>
    </source>
</evidence>
<evidence type="ECO:0000313" key="3">
    <source>
        <dbReference type="Proteomes" id="UP000000768"/>
    </source>
</evidence>
<organism evidence="2 3">
    <name type="scientific">Sorghum bicolor</name>
    <name type="common">Sorghum</name>
    <name type="synonym">Sorghum vulgare</name>
    <dbReference type="NCBI Taxonomy" id="4558"/>
    <lineage>
        <taxon>Eukaryota</taxon>
        <taxon>Viridiplantae</taxon>
        <taxon>Streptophyta</taxon>
        <taxon>Embryophyta</taxon>
        <taxon>Tracheophyta</taxon>
        <taxon>Spermatophyta</taxon>
        <taxon>Magnoliopsida</taxon>
        <taxon>Liliopsida</taxon>
        <taxon>Poales</taxon>
        <taxon>Poaceae</taxon>
        <taxon>PACMAD clade</taxon>
        <taxon>Panicoideae</taxon>
        <taxon>Andropogonodae</taxon>
        <taxon>Andropogoneae</taxon>
        <taxon>Sorghinae</taxon>
        <taxon>Sorghum</taxon>
    </lineage>
</organism>
<reference evidence="2 3" key="1">
    <citation type="journal article" date="2009" name="Nature">
        <title>The Sorghum bicolor genome and the diversification of grasses.</title>
        <authorList>
            <person name="Paterson A.H."/>
            <person name="Bowers J.E."/>
            <person name="Bruggmann R."/>
            <person name="Dubchak I."/>
            <person name="Grimwood J."/>
            <person name="Gundlach H."/>
            <person name="Haberer G."/>
            <person name="Hellsten U."/>
            <person name="Mitros T."/>
            <person name="Poliakov A."/>
            <person name="Schmutz J."/>
            <person name="Spannagl M."/>
            <person name="Tang H."/>
            <person name="Wang X."/>
            <person name="Wicker T."/>
            <person name="Bharti A.K."/>
            <person name="Chapman J."/>
            <person name="Feltus F.A."/>
            <person name="Gowik U."/>
            <person name="Grigoriev I.V."/>
            <person name="Lyons E."/>
            <person name="Maher C.A."/>
            <person name="Martis M."/>
            <person name="Narechania A."/>
            <person name="Otillar R.P."/>
            <person name="Penning B.W."/>
            <person name="Salamov A.A."/>
            <person name="Wang Y."/>
            <person name="Zhang L."/>
            <person name="Carpita N.C."/>
            <person name="Freeling M."/>
            <person name="Gingle A.R."/>
            <person name="Hash C.T."/>
            <person name="Keller B."/>
            <person name="Klein P."/>
            <person name="Kresovich S."/>
            <person name="McCann M.C."/>
            <person name="Ming R."/>
            <person name="Peterson D.G."/>
            <person name="Mehboob-ur-Rahman"/>
            <person name="Ware D."/>
            <person name="Westhoff P."/>
            <person name="Mayer K.F."/>
            <person name="Messing J."/>
            <person name="Rokhsar D.S."/>
        </authorList>
    </citation>
    <scope>NUCLEOTIDE SEQUENCE [LARGE SCALE GENOMIC DNA]</scope>
    <source>
        <strain evidence="3">cv. BTx623</strain>
    </source>
</reference>
<protein>
    <submittedName>
        <fullName evidence="2">Uncharacterized protein</fullName>
    </submittedName>
</protein>
<dbReference type="InParanoid" id="A0A1B6QA18"/>
<feature type="region of interest" description="Disordered" evidence="1">
    <location>
        <begin position="68"/>
        <end position="103"/>
    </location>
</feature>
<name>A0A1B6QA18_SORBI</name>
<dbReference type="Gramene" id="KXG34772">
    <property type="protein sequence ID" value="KXG34772"/>
    <property type="gene ID" value="SORBI_3002G090100"/>
</dbReference>